<comment type="caution">
    <text evidence="1">The sequence shown here is derived from an EMBL/GenBank/DDBJ whole genome shotgun (WGS) entry which is preliminary data.</text>
</comment>
<dbReference type="EMBL" id="CM055750">
    <property type="protein sequence ID" value="KAJ7993599.1"/>
    <property type="molecule type" value="Genomic_DNA"/>
</dbReference>
<gene>
    <name evidence="1" type="ORF">DPEC_G00256300</name>
</gene>
<proteinExistence type="predicted"/>
<name>A0ACC2FQF0_DALPE</name>
<dbReference type="Proteomes" id="UP001157502">
    <property type="component" value="Chromosome 23"/>
</dbReference>
<sequence>MCTSKPAGPSEDHNTDSLPDPLTDVFDSYLGLVLFQKTAYRSATTLELGSWLNTHIHSTRRTSNTISTCSITSPVFLYDQSVWKHRCFLSFTFKVWMCCPLSQFVNDKTIHSKPVSSTPICEG</sequence>
<keyword evidence="2" id="KW-1185">Reference proteome</keyword>
<reference evidence="1" key="1">
    <citation type="submission" date="2021-05" db="EMBL/GenBank/DDBJ databases">
        <authorList>
            <person name="Pan Q."/>
            <person name="Jouanno E."/>
            <person name="Zahm M."/>
            <person name="Klopp C."/>
            <person name="Cabau C."/>
            <person name="Louis A."/>
            <person name="Berthelot C."/>
            <person name="Parey E."/>
            <person name="Roest Crollius H."/>
            <person name="Montfort J."/>
            <person name="Robinson-Rechavi M."/>
            <person name="Bouchez O."/>
            <person name="Lampietro C."/>
            <person name="Lopez Roques C."/>
            <person name="Donnadieu C."/>
            <person name="Postlethwait J."/>
            <person name="Bobe J."/>
            <person name="Dillon D."/>
            <person name="Chandos A."/>
            <person name="von Hippel F."/>
            <person name="Guiguen Y."/>
        </authorList>
    </citation>
    <scope>NUCLEOTIDE SEQUENCE</scope>
    <source>
        <strain evidence="1">YG-Jan2019</strain>
    </source>
</reference>
<organism evidence="1 2">
    <name type="scientific">Dallia pectoralis</name>
    <name type="common">Alaska blackfish</name>
    <dbReference type="NCBI Taxonomy" id="75939"/>
    <lineage>
        <taxon>Eukaryota</taxon>
        <taxon>Metazoa</taxon>
        <taxon>Chordata</taxon>
        <taxon>Craniata</taxon>
        <taxon>Vertebrata</taxon>
        <taxon>Euteleostomi</taxon>
        <taxon>Actinopterygii</taxon>
        <taxon>Neopterygii</taxon>
        <taxon>Teleostei</taxon>
        <taxon>Protacanthopterygii</taxon>
        <taxon>Esociformes</taxon>
        <taxon>Umbridae</taxon>
        <taxon>Dallia</taxon>
    </lineage>
</organism>
<protein>
    <submittedName>
        <fullName evidence="1">Uncharacterized protein</fullName>
    </submittedName>
</protein>
<evidence type="ECO:0000313" key="2">
    <source>
        <dbReference type="Proteomes" id="UP001157502"/>
    </source>
</evidence>
<evidence type="ECO:0000313" key="1">
    <source>
        <dbReference type="EMBL" id="KAJ7993599.1"/>
    </source>
</evidence>
<accession>A0ACC2FQF0</accession>